<dbReference type="Proteomes" id="UP001519289">
    <property type="component" value="Unassembled WGS sequence"/>
</dbReference>
<comment type="cofactor">
    <cofactor evidence="1">
        <name>adenosylcob(III)alamin</name>
        <dbReference type="ChEBI" id="CHEBI:18408"/>
    </cofactor>
</comment>
<keyword evidence="2" id="KW-0846">Cobalamin</keyword>
<dbReference type="Gene3D" id="3.20.20.240">
    <property type="entry name" value="Methylmalonyl-CoA mutase"/>
    <property type="match status" value="1"/>
</dbReference>
<keyword evidence="4" id="KW-0170">Cobalt</keyword>
<dbReference type="RefSeq" id="WP_342589536.1">
    <property type="nucleotide sequence ID" value="NZ_JAGGLG010000049.1"/>
</dbReference>
<dbReference type="SUPFAM" id="SSF51703">
    <property type="entry name" value="Cobalamin (vitamin B12)-dependent enzymes"/>
    <property type="match status" value="1"/>
</dbReference>
<feature type="domain" description="B12-binding" evidence="5">
    <location>
        <begin position="3"/>
        <end position="132"/>
    </location>
</feature>
<dbReference type="SUPFAM" id="SSF52242">
    <property type="entry name" value="Cobalamin (vitamin B12)-binding domain"/>
    <property type="match status" value="1"/>
</dbReference>
<evidence type="ECO:0000256" key="1">
    <source>
        <dbReference type="ARBA" id="ARBA00001922"/>
    </source>
</evidence>
<keyword evidence="7" id="KW-1185">Reference proteome</keyword>
<proteinExistence type="predicted"/>
<gene>
    <name evidence="6" type="ORF">J2Z79_003575</name>
</gene>
<evidence type="ECO:0000259" key="5">
    <source>
        <dbReference type="PROSITE" id="PS51332"/>
    </source>
</evidence>
<reference evidence="6 7" key="1">
    <citation type="submission" date="2021-03" db="EMBL/GenBank/DDBJ databases">
        <title>Genomic Encyclopedia of Type Strains, Phase IV (KMG-IV): sequencing the most valuable type-strain genomes for metagenomic binning, comparative biology and taxonomic classification.</title>
        <authorList>
            <person name="Goeker M."/>
        </authorList>
    </citation>
    <scope>NUCLEOTIDE SEQUENCE [LARGE SCALE GENOMIC DNA]</scope>
    <source>
        <strain evidence="6 7">DSM 27138</strain>
    </source>
</reference>
<dbReference type="EMBL" id="JAGGLG010000049">
    <property type="protein sequence ID" value="MBP2020121.1"/>
    <property type="molecule type" value="Genomic_DNA"/>
</dbReference>
<evidence type="ECO:0000256" key="3">
    <source>
        <dbReference type="ARBA" id="ARBA00023235"/>
    </source>
</evidence>
<name>A0ABS4JYR7_9FIRM</name>
<evidence type="ECO:0000313" key="6">
    <source>
        <dbReference type="EMBL" id="MBP2020121.1"/>
    </source>
</evidence>
<dbReference type="InterPro" id="IPR006158">
    <property type="entry name" value="Cobalamin-bd"/>
</dbReference>
<dbReference type="Gene3D" id="3.40.50.280">
    <property type="entry name" value="Cobalamin-binding domain"/>
    <property type="match status" value="1"/>
</dbReference>
<dbReference type="InterPro" id="IPR016176">
    <property type="entry name" value="Cbl-dep_enz_cat"/>
</dbReference>
<dbReference type="InterPro" id="IPR036724">
    <property type="entry name" value="Cobalamin-bd_sf"/>
</dbReference>
<sequence length="551" mass="60124">MSKTRIIGAAIGDDVHVGGVVRFLRTAEQLGYEVRSLGPAVPVERLLAEVAAWDPEIVAVGYRLTPESGRAVLDHLAQAAQEQGQAGRRWVLGATDPVAEHGRALGFFEAVFGGSADWQEVVDYLRGAPAQKAGGIPPQRLVDRILWKRPFPLLRHHFGQPTVAATVEGVRRISEAGVLDVVSLGTDQNAQEHFFRPDEMDPREHGAGGVPVRTPDDLRALYAATRTGNYPLMRCYAGTRDQLAWAEMLHETINNAWAAVPLFWYSELDGRSQRPLAESIPEVQAVFRWHAERGIPVESNESHHWSLRDAPDAVAVAAAYIAAYNARRAGVRDYIQQLMWNNPPLTSPAMDLAKMLAKLELVESLAGPDFRVWRECRTGLTSMPAGFDRAKGHLAASTIMQMAVKPDIVHIVGHSEYHHAATAEDVIEGCHVVRGAIELALQGLPDMARDEAVQERKAELVREARLLLDAVASLAPAGVDDPLTHAPTLAAAVRIGLLDAPHLMGNPAARGEVEVRFDDGACRPYDRRAGRTLGEAERIARVLAGELVQGR</sequence>
<accession>A0ABS4JYR7</accession>
<protein>
    <recommendedName>
        <fullName evidence="5">B12-binding domain-containing protein</fullName>
    </recommendedName>
</protein>
<dbReference type="PROSITE" id="PS51332">
    <property type="entry name" value="B12_BINDING"/>
    <property type="match status" value="1"/>
</dbReference>
<organism evidence="6 7">
    <name type="scientific">Symbiobacterium terraclitae</name>
    <dbReference type="NCBI Taxonomy" id="557451"/>
    <lineage>
        <taxon>Bacteria</taxon>
        <taxon>Bacillati</taxon>
        <taxon>Bacillota</taxon>
        <taxon>Clostridia</taxon>
        <taxon>Eubacteriales</taxon>
        <taxon>Symbiobacteriaceae</taxon>
        <taxon>Symbiobacterium</taxon>
    </lineage>
</organism>
<evidence type="ECO:0000256" key="2">
    <source>
        <dbReference type="ARBA" id="ARBA00022628"/>
    </source>
</evidence>
<evidence type="ECO:0000256" key="4">
    <source>
        <dbReference type="ARBA" id="ARBA00023285"/>
    </source>
</evidence>
<keyword evidence="3" id="KW-0413">Isomerase</keyword>
<comment type="caution">
    <text evidence="6">The sequence shown here is derived from an EMBL/GenBank/DDBJ whole genome shotgun (WGS) entry which is preliminary data.</text>
</comment>
<evidence type="ECO:0000313" key="7">
    <source>
        <dbReference type="Proteomes" id="UP001519289"/>
    </source>
</evidence>